<evidence type="ECO:0000313" key="3">
    <source>
        <dbReference type="Proteomes" id="UP001295423"/>
    </source>
</evidence>
<evidence type="ECO:0000256" key="1">
    <source>
        <dbReference type="SAM" id="MobiDB-lite"/>
    </source>
</evidence>
<feature type="compositionally biased region" description="Low complexity" evidence="1">
    <location>
        <begin position="287"/>
        <end position="297"/>
    </location>
</feature>
<gene>
    <name evidence="2" type="ORF">CYCCA115_LOCUS15641</name>
</gene>
<organism evidence="2 3">
    <name type="scientific">Cylindrotheca closterium</name>
    <dbReference type="NCBI Taxonomy" id="2856"/>
    <lineage>
        <taxon>Eukaryota</taxon>
        <taxon>Sar</taxon>
        <taxon>Stramenopiles</taxon>
        <taxon>Ochrophyta</taxon>
        <taxon>Bacillariophyta</taxon>
        <taxon>Bacillariophyceae</taxon>
        <taxon>Bacillariophycidae</taxon>
        <taxon>Bacillariales</taxon>
        <taxon>Bacillariaceae</taxon>
        <taxon>Cylindrotheca</taxon>
    </lineage>
</organism>
<dbReference type="Proteomes" id="UP001295423">
    <property type="component" value="Unassembled WGS sequence"/>
</dbReference>
<dbReference type="EMBL" id="CAKOGP040001881">
    <property type="protein sequence ID" value="CAJ1955215.1"/>
    <property type="molecule type" value="Genomic_DNA"/>
</dbReference>
<feature type="compositionally biased region" description="Polar residues" evidence="1">
    <location>
        <begin position="265"/>
        <end position="274"/>
    </location>
</feature>
<name>A0AAD2FX14_9STRA</name>
<evidence type="ECO:0000313" key="2">
    <source>
        <dbReference type="EMBL" id="CAJ1955215.1"/>
    </source>
</evidence>
<proteinExistence type="predicted"/>
<sequence length="446" mass="50200">MECAAAFISVALADFFILGGKDEGRETKLSVDVNASKSVPSDVNWSPVTATTMDDEMSILSDDEEDHFVSPKQSKVILMGEFIDNRSNRLHSDTSYKPEFDAARSVVATSNKITAINFQPPLKFQSDEISSVRRKTKKLSSKLRKQLKTSKTDCVNEYHGDKGERNSTRVHIQEAKGQKRLSRMGMPYTIPNKTLSSSSRSKEWQEKQYAGSMRFASAAIRDSKHNFSTRVLRTKTSTGELQAKFSRNTQNDFRSILSFWESMANHSPQRTGDSQGERARGNASRGKAPPTAAIKAKTNQHKSLETTSATYIQCCFRQYLRRRLERFAAIRIQKQARVFFAINEVSRIREAERESRSRGVALNGKKKIHAFVKHFSGASYGCPVVKDAITRTIPLATEKMSLFASNPATNEATRSSCRTIGGTNAITNGIRQEDFWRTQRVMLQHR</sequence>
<comment type="caution">
    <text evidence="2">The sequence shown here is derived from an EMBL/GenBank/DDBJ whole genome shotgun (WGS) entry which is preliminary data.</text>
</comment>
<reference evidence="2" key="1">
    <citation type="submission" date="2023-08" db="EMBL/GenBank/DDBJ databases">
        <authorList>
            <person name="Audoor S."/>
            <person name="Bilcke G."/>
        </authorList>
    </citation>
    <scope>NUCLEOTIDE SEQUENCE</scope>
</reference>
<dbReference type="AlphaFoldDB" id="A0AAD2FX14"/>
<protein>
    <submittedName>
        <fullName evidence="2">Uncharacterized protein</fullName>
    </submittedName>
</protein>
<feature type="region of interest" description="Disordered" evidence="1">
    <location>
        <begin position="265"/>
        <end position="300"/>
    </location>
</feature>
<accession>A0AAD2FX14</accession>
<keyword evidence="3" id="KW-1185">Reference proteome</keyword>